<gene>
    <name evidence="3" type="ORF">IAA45_06415</name>
</gene>
<feature type="transmembrane region" description="Helical" evidence="1">
    <location>
        <begin position="181"/>
        <end position="201"/>
    </location>
</feature>
<keyword evidence="1" id="KW-0812">Transmembrane</keyword>
<evidence type="ECO:0000313" key="4">
    <source>
        <dbReference type="Proteomes" id="UP000886817"/>
    </source>
</evidence>
<dbReference type="PANTHER" id="PTHR37312:SF1">
    <property type="entry name" value="MEMBRANE-BOUND ACYLTRANSFERASE YKRP-RELATED"/>
    <property type="match status" value="1"/>
</dbReference>
<keyword evidence="3" id="KW-0808">Transferase</keyword>
<sequence>MKEAKSRIWLLSNMKTILIVLVVFGHILPRVSGLGEIRTNLRIFIWMFHMPAFLFVSGFLSKNLEKCREKAVSYRLVPYVVMTCIVVLSRTFLGGKDFHFSLVVPVLTAWYFLVLFWYAMFTPEVVKIRWCFLWAVLLSLGIGVIDGVGDAYAFSKTFAFFPFYLAGYYCKEEHLQKIKSLPKICSLFAFAGAMGIAWWFHTRENVDVVVMFSQKSSYHALGLGDLQGILYRGLGFVGAVLMIFVLIQLCSAKKRPLSYIGDNTLVVYSFHMAFLYLIDWLGLNRNTGFFALQFLQVILFTAVTVFLLSLPIWNRLYLKFLNGICNLFLKKEDSQNS</sequence>
<keyword evidence="1" id="KW-0472">Membrane</keyword>
<keyword evidence="3" id="KW-0012">Acyltransferase</keyword>
<proteinExistence type="predicted"/>
<feature type="domain" description="Acyltransferase 3" evidence="2">
    <location>
        <begin position="13"/>
        <end position="307"/>
    </location>
</feature>
<feature type="transmembrane region" description="Helical" evidence="1">
    <location>
        <begin position="290"/>
        <end position="313"/>
    </location>
</feature>
<feature type="transmembrane region" description="Helical" evidence="1">
    <location>
        <begin position="259"/>
        <end position="278"/>
    </location>
</feature>
<reference evidence="3" key="1">
    <citation type="journal article" date="2021" name="PeerJ">
        <title>Extensive microbial diversity within the chicken gut microbiome revealed by metagenomics and culture.</title>
        <authorList>
            <person name="Gilroy R."/>
            <person name="Ravi A."/>
            <person name="Getino M."/>
            <person name="Pursley I."/>
            <person name="Horton D.L."/>
            <person name="Alikhan N.F."/>
            <person name="Baker D."/>
            <person name="Gharbi K."/>
            <person name="Hall N."/>
            <person name="Watson M."/>
            <person name="Adriaenssens E.M."/>
            <person name="Foster-Nyarko E."/>
            <person name="Jarju S."/>
            <person name="Secka A."/>
            <person name="Antonio M."/>
            <person name="Oren A."/>
            <person name="Chaudhuri R.R."/>
            <person name="La Ragione R."/>
            <person name="Hildebrand F."/>
            <person name="Pallen M.J."/>
        </authorList>
    </citation>
    <scope>NUCLEOTIDE SEQUENCE</scope>
    <source>
        <strain evidence="3">ChiSjej1B19-8411</strain>
    </source>
</reference>
<evidence type="ECO:0000256" key="1">
    <source>
        <dbReference type="SAM" id="Phobius"/>
    </source>
</evidence>
<feature type="transmembrane region" description="Helical" evidence="1">
    <location>
        <begin position="43"/>
        <end position="60"/>
    </location>
</feature>
<name>A0A9D2B3R3_9FIRM</name>
<dbReference type="InterPro" id="IPR002656">
    <property type="entry name" value="Acyl_transf_3_dom"/>
</dbReference>
<accession>A0A9D2B3R3</accession>
<protein>
    <submittedName>
        <fullName evidence="3">Acyltransferase family protein</fullName>
    </submittedName>
</protein>
<dbReference type="Pfam" id="PF01757">
    <property type="entry name" value="Acyl_transf_3"/>
    <property type="match status" value="1"/>
</dbReference>
<feature type="transmembrane region" description="Helical" evidence="1">
    <location>
        <begin position="151"/>
        <end position="169"/>
    </location>
</feature>
<evidence type="ECO:0000259" key="2">
    <source>
        <dbReference type="Pfam" id="PF01757"/>
    </source>
</evidence>
<dbReference type="EMBL" id="DXEX01000140">
    <property type="protein sequence ID" value="HIX59334.1"/>
    <property type="molecule type" value="Genomic_DNA"/>
</dbReference>
<evidence type="ECO:0000313" key="3">
    <source>
        <dbReference type="EMBL" id="HIX59334.1"/>
    </source>
</evidence>
<organism evidence="3 4">
    <name type="scientific">Candidatus Blautia gallistercoris</name>
    <dbReference type="NCBI Taxonomy" id="2838490"/>
    <lineage>
        <taxon>Bacteria</taxon>
        <taxon>Bacillati</taxon>
        <taxon>Bacillota</taxon>
        <taxon>Clostridia</taxon>
        <taxon>Lachnospirales</taxon>
        <taxon>Lachnospiraceae</taxon>
        <taxon>Blautia</taxon>
    </lineage>
</organism>
<dbReference type="Proteomes" id="UP000886817">
    <property type="component" value="Unassembled WGS sequence"/>
</dbReference>
<dbReference type="AlphaFoldDB" id="A0A9D2B3R3"/>
<feature type="transmembrane region" description="Helical" evidence="1">
    <location>
        <begin position="98"/>
        <end position="121"/>
    </location>
</feature>
<dbReference type="PANTHER" id="PTHR37312">
    <property type="entry name" value="MEMBRANE-BOUND ACYLTRANSFERASE YKRP-RELATED"/>
    <property type="match status" value="1"/>
</dbReference>
<comment type="caution">
    <text evidence="3">The sequence shown here is derived from an EMBL/GenBank/DDBJ whole genome shotgun (WGS) entry which is preliminary data.</text>
</comment>
<feature type="transmembrane region" description="Helical" evidence="1">
    <location>
        <begin position="72"/>
        <end position="92"/>
    </location>
</feature>
<keyword evidence="1" id="KW-1133">Transmembrane helix</keyword>
<feature type="transmembrane region" description="Helical" evidence="1">
    <location>
        <begin position="229"/>
        <end position="247"/>
    </location>
</feature>
<feature type="transmembrane region" description="Helical" evidence="1">
    <location>
        <begin position="128"/>
        <end position="145"/>
    </location>
</feature>
<reference evidence="3" key="2">
    <citation type="submission" date="2021-04" db="EMBL/GenBank/DDBJ databases">
        <authorList>
            <person name="Gilroy R."/>
        </authorList>
    </citation>
    <scope>NUCLEOTIDE SEQUENCE</scope>
    <source>
        <strain evidence="3">ChiSjej1B19-8411</strain>
    </source>
</reference>
<dbReference type="GO" id="GO:0016747">
    <property type="term" value="F:acyltransferase activity, transferring groups other than amino-acyl groups"/>
    <property type="evidence" value="ECO:0007669"/>
    <property type="project" value="InterPro"/>
</dbReference>
<dbReference type="InterPro" id="IPR052734">
    <property type="entry name" value="Nod_factor_acetyltransferase"/>
</dbReference>